<dbReference type="GO" id="GO:0016831">
    <property type="term" value="F:carboxy-lyase activity"/>
    <property type="evidence" value="ECO:0007669"/>
    <property type="project" value="InterPro"/>
</dbReference>
<name>A0A3A8PV11_9BACT</name>
<reference evidence="4" key="1">
    <citation type="submission" date="2018-09" db="EMBL/GenBank/DDBJ databases">
        <authorList>
            <person name="Livingstone P.G."/>
            <person name="Whitworth D.E."/>
        </authorList>
    </citation>
    <scope>NUCLEOTIDE SEQUENCE [LARGE SCALE GENOMIC DNA]</scope>
    <source>
        <strain evidence="4">CA051B</strain>
    </source>
</reference>
<dbReference type="EMBL" id="RAWB01000216">
    <property type="protein sequence ID" value="RKH56232.1"/>
    <property type="molecule type" value="Genomic_DNA"/>
</dbReference>
<sequence>MSLEETMDARSAAPPVIIDAHCHIASGEHTPRSFVEGVISNMMVALLAQGVRASARQLAAMYHQKMQDPLCDQLVAEMAEAGISKSILLVPDFTYALKDCELTIEESFLKHRDVLLRHPGKFEVFGGVDPRWGADGVALFERALVEFGFRGLKLYPPCGYSPSDPGLFPYYELCAKHRVPVLLHIGPTSPTLAFDTSNPFLLDEAARRFPGVNFILAHASVSFTEECVMQCSHRPNVYLDVSGYQSMLRADGSARVLRNIVSRGINHKVLFGTDWPVFRLQGNQKSFVDVLIEEGGPFSDLSDRERDLVLYKNIERLLTGAAPAARSVSAASRQG</sequence>
<evidence type="ECO:0000313" key="3">
    <source>
        <dbReference type="EMBL" id="RKH56232.1"/>
    </source>
</evidence>
<dbReference type="Gene3D" id="3.20.20.140">
    <property type="entry name" value="Metal-dependent hydrolases"/>
    <property type="match status" value="1"/>
</dbReference>
<dbReference type="InterPro" id="IPR032466">
    <property type="entry name" value="Metal_Hydrolase"/>
</dbReference>
<dbReference type="Pfam" id="PF04909">
    <property type="entry name" value="Amidohydro_2"/>
    <property type="match status" value="1"/>
</dbReference>
<comment type="caution">
    <text evidence="3">The sequence shown here is derived from an EMBL/GenBank/DDBJ whole genome shotgun (WGS) entry which is preliminary data.</text>
</comment>
<dbReference type="PANTHER" id="PTHR21240">
    <property type="entry name" value="2-AMINO-3-CARBOXYLMUCONATE-6-SEMIALDEHYDE DECARBOXYLASE"/>
    <property type="match status" value="1"/>
</dbReference>
<organism evidence="3 4">
    <name type="scientific">Corallococcus llansteffanensis</name>
    <dbReference type="NCBI Taxonomy" id="2316731"/>
    <lineage>
        <taxon>Bacteria</taxon>
        <taxon>Pseudomonadati</taxon>
        <taxon>Myxococcota</taxon>
        <taxon>Myxococcia</taxon>
        <taxon>Myxococcales</taxon>
        <taxon>Cystobacterineae</taxon>
        <taxon>Myxococcaceae</taxon>
        <taxon>Corallococcus</taxon>
    </lineage>
</organism>
<accession>A0A3A8PV11</accession>
<dbReference type="CDD" id="cd01292">
    <property type="entry name" value="metallo-dependent_hydrolases"/>
    <property type="match status" value="1"/>
</dbReference>
<keyword evidence="3" id="KW-0378">Hydrolase</keyword>
<feature type="domain" description="Amidohydrolase-related" evidence="2">
    <location>
        <begin position="18"/>
        <end position="318"/>
    </location>
</feature>
<evidence type="ECO:0000256" key="1">
    <source>
        <dbReference type="ARBA" id="ARBA00023239"/>
    </source>
</evidence>
<dbReference type="SUPFAM" id="SSF51556">
    <property type="entry name" value="Metallo-dependent hydrolases"/>
    <property type="match status" value="1"/>
</dbReference>
<protein>
    <submittedName>
        <fullName evidence="3">Amidohydrolase</fullName>
    </submittedName>
</protein>
<dbReference type="Proteomes" id="UP000272888">
    <property type="component" value="Unassembled WGS sequence"/>
</dbReference>
<dbReference type="InterPro" id="IPR032465">
    <property type="entry name" value="ACMSD"/>
</dbReference>
<proteinExistence type="predicted"/>
<gene>
    <name evidence="3" type="ORF">D7V93_20625</name>
</gene>
<evidence type="ECO:0000313" key="4">
    <source>
        <dbReference type="Proteomes" id="UP000272888"/>
    </source>
</evidence>
<dbReference type="InterPro" id="IPR006680">
    <property type="entry name" value="Amidohydro-rel"/>
</dbReference>
<keyword evidence="1" id="KW-0456">Lyase</keyword>
<dbReference type="GO" id="GO:0016787">
    <property type="term" value="F:hydrolase activity"/>
    <property type="evidence" value="ECO:0007669"/>
    <property type="project" value="UniProtKB-KW"/>
</dbReference>
<evidence type="ECO:0000259" key="2">
    <source>
        <dbReference type="Pfam" id="PF04909"/>
    </source>
</evidence>
<dbReference type="AlphaFoldDB" id="A0A3A8PV11"/>
<keyword evidence="4" id="KW-1185">Reference proteome</keyword>